<feature type="region of interest" description="Disordered" evidence="1">
    <location>
        <begin position="65"/>
        <end position="88"/>
    </location>
</feature>
<proteinExistence type="predicted"/>
<name>A0A6A1ULL4_9ROSI</name>
<comment type="caution">
    <text evidence="3">The sequence shown here is derived from an EMBL/GenBank/DDBJ whole genome shotgun (WGS) entry which is preliminary data.</text>
</comment>
<feature type="signal peptide" evidence="2">
    <location>
        <begin position="1"/>
        <end position="29"/>
    </location>
</feature>
<gene>
    <name evidence="3" type="ORF">CJ030_MR0G004811</name>
</gene>
<sequence>MEKSPMLSGTKAFIPVLLLLLIWSSSVRADGFRDSMELTYPHGEVMIRIKARKLLGRVDTLSDYQYPSANPTHEPKKGSPGGKGSNNP</sequence>
<protein>
    <submittedName>
        <fullName evidence="3">Uncharacterized protein</fullName>
    </submittedName>
</protein>
<keyword evidence="4" id="KW-1185">Reference proteome</keyword>
<dbReference type="PANTHER" id="PTHR34467:SF3">
    <property type="entry name" value="PROTEIN, PUTATIVE-RELATED"/>
    <property type="match status" value="1"/>
</dbReference>
<keyword evidence="2" id="KW-0732">Signal</keyword>
<evidence type="ECO:0000313" key="4">
    <source>
        <dbReference type="Proteomes" id="UP000516437"/>
    </source>
</evidence>
<accession>A0A6A1ULL4</accession>
<reference evidence="3 4" key="1">
    <citation type="journal article" date="2019" name="Plant Biotechnol. J.">
        <title>The red bayberry genome and genetic basis of sex determination.</title>
        <authorList>
            <person name="Jia H.M."/>
            <person name="Jia H.J."/>
            <person name="Cai Q.L."/>
            <person name="Wang Y."/>
            <person name="Zhao H.B."/>
            <person name="Yang W.F."/>
            <person name="Wang G.Y."/>
            <person name="Li Y.H."/>
            <person name="Zhan D.L."/>
            <person name="Shen Y.T."/>
            <person name="Niu Q.F."/>
            <person name="Chang L."/>
            <person name="Qiu J."/>
            <person name="Zhao L."/>
            <person name="Xie H.B."/>
            <person name="Fu W.Y."/>
            <person name="Jin J."/>
            <person name="Li X.W."/>
            <person name="Jiao Y."/>
            <person name="Zhou C.C."/>
            <person name="Tu T."/>
            <person name="Chai C.Y."/>
            <person name="Gao J.L."/>
            <person name="Fan L.J."/>
            <person name="van de Weg E."/>
            <person name="Wang J.Y."/>
            <person name="Gao Z.S."/>
        </authorList>
    </citation>
    <scope>NUCLEOTIDE SEQUENCE [LARGE SCALE GENOMIC DNA]</scope>
    <source>
        <tissue evidence="3">Leaves</tissue>
    </source>
</reference>
<evidence type="ECO:0000256" key="1">
    <source>
        <dbReference type="SAM" id="MobiDB-lite"/>
    </source>
</evidence>
<evidence type="ECO:0000313" key="3">
    <source>
        <dbReference type="EMBL" id="KAB1201142.1"/>
    </source>
</evidence>
<dbReference type="Proteomes" id="UP000516437">
    <property type="component" value="Unassembled WGS sequence"/>
</dbReference>
<feature type="compositionally biased region" description="Gly residues" evidence="1">
    <location>
        <begin position="79"/>
        <end position="88"/>
    </location>
</feature>
<dbReference type="PANTHER" id="PTHR34467">
    <property type="entry name" value="TRANSMEMBRANE PROTEIN"/>
    <property type="match status" value="1"/>
</dbReference>
<dbReference type="AlphaFoldDB" id="A0A6A1ULL4"/>
<feature type="chain" id="PRO_5025460597" evidence="2">
    <location>
        <begin position="30"/>
        <end position="88"/>
    </location>
</feature>
<evidence type="ECO:0000256" key="2">
    <source>
        <dbReference type="SAM" id="SignalP"/>
    </source>
</evidence>
<dbReference type="EMBL" id="RXIC02000094">
    <property type="protein sequence ID" value="KAB1201142.1"/>
    <property type="molecule type" value="Genomic_DNA"/>
</dbReference>
<organism evidence="3 4">
    <name type="scientific">Morella rubra</name>
    <name type="common">Chinese bayberry</name>
    <dbReference type="NCBI Taxonomy" id="262757"/>
    <lineage>
        <taxon>Eukaryota</taxon>
        <taxon>Viridiplantae</taxon>
        <taxon>Streptophyta</taxon>
        <taxon>Embryophyta</taxon>
        <taxon>Tracheophyta</taxon>
        <taxon>Spermatophyta</taxon>
        <taxon>Magnoliopsida</taxon>
        <taxon>eudicotyledons</taxon>
        <taxon>Gunneridae</taxon>
        <taxon>Pentapetalae</taxon>
        <taxon>rosids</taxon>
        <taxon>fabids</taxon>
        <taxon>Fagales</taxon>
        <taxon>Myricaceae</taxon>
        <taxon>Morella</taxon>
    </lineage>
</organism>